<evidence type="ECO:0000259" key="8">
    <source>
        <dbReference type="Pfam" id="PF05504"/>
    </source>
</evidence>
<evidence type="ECO:0008006" key="12">
    <source>
        <dbReference type="Google" id="ProtNLM"/>
    </source>
</evidence>
<protein>
    <recommendedName>
        <fullName evidence="12">Ger(X)C family spore germination protein</fullName>
    </recommendedName>
</protein>
<dbReference type="GO" id="GO:0009847">
    <property type="term" value="P:spore germination"/>
    <property type="evidence" value="ECO:0007669"/>
    <property type="project" value="InterPro"/>
</dbReference>
<evidence type="ECO:0000256" key="6">
    <source>
        <dbReference type="ARBA" id="ARBA00023139"/>
    </source>
</evidence>
<keyword evidence="4" id="KW-0732">Signal</keyword>
<comment type="caution">
    <text evidence="10">The sequence shown here is derived from an EMBL/GenBank/DDBJ whole genome shotgun (WGS) entry which is preliminary data.</text>
</comment>
<evidence type="ECO:0000256" key="1">
    <source>
        <dbReference type="ARBA" id="ARBA00004635"/>
    </source>
</evidence>
<dbReference type="InterPro" id="IPR046953">
    <property type="entry name" value="Spore_GerAC-like_C"/>
</dbReference>
<keyword evidence="6" id="KW-0564">Palmitate</keyword>
<keyword evidence="7" id="KW-0449">Lipoprotein</keyword>
<comment type="subcellular location">
    <subcellularLocation>
        <location evidence="1">Membrane</location>
        <topology evidence="1">Lipid-anchor</topology>
    </subcellularLocation>
</comment>
<dbReference type="PROSITE" id="PS51257">
    <property type="entry name" value="PROKAR_LIPOPROTEIN"/>
    <property type="match status" value="1"/>
</dbReference>
<feature type="domain" description="Spore germination protein N-terminal" evidence="9">
    <location>
        <begin position="18"/>
        <end position="193"/>
    </location>
</feature>
<dbReference type="Proteomes" id="UP000216133">
    <property type="component" value="Unassembled WGS sequence"/>
</dbReference>
<keyword evidence="5" id="KW-0472">Membrane</keyword>
<dbReference type="InterPro" id="IPR038501">
    <property type="entry name" value="Spore_GerAC_C_sf"/>
</dbReference>
<evidence type="ECO:0000256" key="4">
    <source>
        <dbReference type="ARBA" id="ARBA00022729"/>
    </source>
</evidence>
<dbReference type="Pfam" id="PF05504">
    <property type="entry name" value="Spore_GerAC"/>
    <property type="match status" value="1"/>
</dbReference>
<evidence type="ECO:0000313" key="11">
    <source>
        <dbReference type="Proteomes" id="UP000216133"/>
    </source>
</evidence>
<organism evidence="10 11">
    <name type="scientific">Shouchella clausii</name>
    <name type="common">Alkalihalobacillus clausii</name>
    <dbReference type="NCBI Taxonomy" id="79880"/>
    <lineage>
        <taxon>Bacteria</taxon>
        <taxon>Bacillati</taxon>
        <taxon>Bacillota</taxon>
        <taxon>Bacilli</taxon>
        <taxon>Bacillales</taxon>
        <taxon>Bacillaceae</taxon>
        <taxon>Shouchella</taxon>
    </lineage>
</organism>
<sequence length="374" mass="41769">MKAIQAILMLILLTGCWDQRLVKDINLIYSQALDQTHDGKIETTIVTIGGGTQNQSGAGAADVSTKPAIISGVGTTPRDSRIQLDRKVSGELFASKNRVTLLSRGLAEQNIYSMLDVHYRSPVSTTNARIGVVNGPAKDALHVKTAETPLISNYLGDLLNGLENTGHIPTTSLEDILSLIFDKGTDFVLPLLQVIDHQNIELHGVALFNQNKMSGELSADQTLRLLLLDQKQDKEPRLNIKVSDQYTIKANNYATVDVEDRTSNMKLTKNNAGQFQVDFDVELTLNVIEYPKDTLYIQENVDELNNRITAQLTKESEEVIQIIQAANCDYYGIGKHMRAFYYHDWQNTNWKELYPQIPISVNVNTKILYHGIVN</sequence>
<dbReference type="Gene3D" id="3.30.300.210">
    <property type="entry name" value="Nutrient germinant receptor protein C, domain 3"/>
    <property type="match status" value="1"/>
</dbReference>
<evidence type="ECO:0000256" key="7">
    <source>
        <dbReference type="ARBA" id="ARBA00023288"/>
    </source>
</evidence>
<evidence type="ECO:0000256" key="3">
    <source>
        <dbReference type="ARBA" id="ARBA00022544"/>
    </source>
</evidence>
<dbReference type="PANTHER" id="PTHR35789:SF1">
    <property type="entry name" value="SPORE GERMINATION PROTEIN B3"/>
    <property type="match status" value="1"/>
</dbReference>
<dbReference type="AlphaFoldDB" id="A0A268S404"/>
<dbReference type="GO" id="GO:0016020">
    <property type="term" value="C:membrane"/>
    <property type="evidence" value="ECO:0007669"/>
    <property type="project" value="UniProtKB-SubCell"/>
</dbReference>
<gene>
    <name evidence="10" type="ORF">CHH61_07290</name>
</gene>
<reference evidence="10 11" key="1">
    <citation type="submission" date="2017-07" db="EMBL/GenBank/DDBJ databases">
        <title>Isolation and whole genome analysis of endospore-forming bacteria from heroin.</title>
        <authorList>
            <person name="Kalinowski J."/>
            <person name="Ahrens B."/>
            <person name="Al-Dilaimi A."/>
            <person name="Winkler A."/>
            <person name="Wibberg D."/>
            <person name="Schleenbecker U."/>
            <person name="Ruckert C."/>
            <person name="Wolfel R."/>
            <person name="Grass G."/>
        </authorList>
    </citation>
    <scope>NUCLEOTIDE SEQUENCE [LARGE SCALE GENOMIC DNA]</scope>
    <source>
        <strain evidence="10 11">7523-2</strain>
    </source>
</reference>
<evidence type="ECO:0000256" key="5">
    <source>
        <dbReference type="ARBA" id="ARBA00023136"/>
    </source>
</evidence>
<proteinExistence type="inferred from homology"/>
<comment type="similarity">
    <text evidence="2">Belongs to the GerABKC lipoprotein family.</text>
</comment>
<dbReference type="InterPro" id="IPR008844">
    <property type="entry name" value="Spore_GerAC-like"/>
</dbReference>
<dbReference type="RefSeq" id="WP_095238333.1">
    <property type="nucleotide sequence ID" value="NZ_JAROAR010000019.1"/>
</dbReference>
<name>A0A268S404_SHOCL</name>
<dbReference type="NCBIfam" id="TIGR02887">
    <property type="entry name" value="spore_ger_x_C"/>
    <property type="match status" value="1"/>
</dbReference>
<dbReference type="InterPro" id="IPR057336">
    <property type="entry name" value="GerAC_N"/>
</dbReference>
<feature type="domain" description="Spore germination GerAC-like C-terminal" evidence="8">
    <location>
        <begin position="204"/>
        <end position="371"/>
    </location>
</feature>
<evidence type="ECO:0000313" key="10">
    <source>
        <dbReference type="EMBL" id="PAF26666.1"/>
    </source>
</evidence>
<accession>A0A268S404</accession>
<evidence type="ECO:0000259" key="9">
    <source>
        <dbReference type="Pfam" id="PF25198"/>
    </source>
</evidence>
<dbReference type="PANTHER" id="PTHR35789">
    <property type="entry name" value="SPORE GERMINATION PROTEIN B3"/>
    <property type="match status" value="1"/>
</dbReference>
<dbReference type="Pfam" id="PF25198">
    <property type="entry name" value="Spore_GerAC_N"/>
    <property type="match status" value="1"/>
</dbReference>
<evidence type="ECO:0000256" key="2">
    <source>
        <dbReference type="ARBA" id="ARBA00007886"/>
    </source>
</evidence>
<dbReference type="EMBL" id="NPBS01000032">
    <property type="protein sequence ID" value="PAF26666.1"/>
    <property type="molecule type" value="Genomic_DNA"/>
</dbReference>
<keyword evidence="3" id="KW-0309">Germination</keyword>